<dbReference type="AlphaFoldDB" id="A0A3B4D3R8"/>
<dbReference type="STRING" id="42514.ENSPNAP00000017529"/>
<dbReference type="Pfam" id="PF05873">
    <property type="entry name" value="Mt_ATP-synt_D"/>
    <property type="match status" value="1"/>
</dbReference>
<keyword evidence="9" id="KW-0472">Membrane</keyword>
<sequence>MLSVRVVHPVSTNISVTFFSLAPSNGRPLSAECSSFLCSCARMAGRRAALKAIDWLAFAERIPPNQRGMFNSMKTRSDAISAKLASLPEAPAAIDWAYYRGVVAKPGMVDEFEKKFSALKVPEPVDTQTNAINAQEAEANKNAVAYVEASKARIASYEKELEKFKSMIPFDQMTIEDLNAVFPETTLDKAKHPYWPHKPIAEL</sequence>
<dbReference type="GO" id="GO:0045259">
    <property type="term" value="C:proton-transporting ATP synthase complex"/>
    <property type="evidence" value="ECO:0007669"/>
    <property type="project" value="UniProtKB-KW"/>
</dbReference>
<name>A0A3B4D3R8_PYGNA</name>
<accession>A0A3B4D3R8</accession>
<dbReference type="Proteomes" id="UP001501920">
    <property type="component" value="Chromosome 12"/>
</dbReference>
<keyword evidence="8" id="KW-0496">Mitochondrion</keyword>
<dbReference type="GO" id="GO:0015986">
    <property type="term" value="P:proton motive force-driven ATP synthesis"/>
    <property type="evidence" value="ECO:0007669"/>
    <property type="project" value="InterPro"/>
</dbReference>
<keyword evidence="4" id="KW-0138">CF(0)</keyword>
<comment type="similarity">
    <text evidence="2">Belongs to the ATPase d subunit family.</text>
</comment>
<evidence type="ECO:0000256" key="9">
    <source>
        <dbReference type="ARBA" id="ARBA00023136"/>
    </source>
</evidence>
<dbReference type="InterPro" id="IPR008689">
    <property type="entry name" value="ATP_synth_F0_dsu_mt"/>
</dbReference>
<dbReference type="Gene3D" id="6.10.280.70">
    <property type="match status" value="1"/>
</dbReference>
<organism evidence="10 11">
    <name type="scientific">Pygocentrus nattereri</name>
    <name type="common">Red-bellied piranha</name>
    <dbReference type="NCBI Taxonomy" id="42514"/>
    <lineage>
        <taxon>Eukaryota</taxon>
        <taxon>Metazoa</taxon>
        <taxon>Chordata</taxon>
        <taxon>Craniata</taxon>
        <taxon>Vertebrata</taxon>
        <taxon>Euteleostomi</taxon>
        <taxon>Actinopterygii</taxon>
        <taxon>Neopterygii</taxon>
        <taxon>Teleostei</taxon>
        <taxon>Ostariophysi</taxon>
        <taxon>Characiformes</taxon>
        <taxon>Characoidei</taxon>
        <taxon>Pygocentrus</taxon>
    </lineage>
</organism>
<evidence type="ECO:0000313" key="11">
    <source>
        <dbReference type="Proteomes" id="UP001501920"/>
    </source>
</evidence>
<dbReference type="PANTHER" id="PTHR12700">
    <property type="entry name" value="ATP SYNTHASE SUBUNIT D, MITOCHONDRIAL"/>
    <property type="match status" value="1"/>
</dbReference>
<evidence type="ECO:0000313" key="10">
    <source>
        <dbReference type="Ensembl" id="ENSPNAP00000017529.1"/>
    </source>
</evidence>
<protein>
    <submittedName>
        <fullName evidence="10">Uncharacterized protein</fullName>
    </submittedName>
</protein>
<keyword evidence="3" id="KW-0813">Transport</keyword>
<reference evidence="10" key="3">
    <citation type="submission" date="2025-09" db="UniProtKB">
        <authorList>
            <consortium name="Ensembl"/>
        </authorList>
    </citation>
    <scope>IDENTIFICATION</scope>
</reference>
<evidence type="ECO:0000256" key="7">
    <source>
        <dbReference type="ARBA" id="ARBA00023065"/>
    </source>
</evidence>
<evidence type="ECO:0000256" key="4">
    <source>
        <dbReference type="ARBA" id="ARBA00022547"/>
    </source>
</evidence>
<dbReference type="SUPFAM" id="SSF161065">
    <property type="entry name" value="ATP synthase D chain-like"/>
    <property type="match status" value="1"/>
</dbReference>
<gene>
    <name evidence="10" type="primary">ATP5PD</name>
</gene>
<keyword evidence="11" id="KW-1185">Reference proteome</keyword>
<proteinExistence type="inferred from homology"/>
<evidence type="ECO:0000256" key="5">
    <source>
        <dbReference type="ARBA" id="ARBA00022781"/>
    </source>
</evidence>
<keyword evidence="7" id="KW-0406">Ion transport</keyword>
<evidence type="ECO:0000256" key="6">
    <source>
        <dbReference type="ARBA" id="ARBA00022792"/>
    </source>
</evidence>
<keyword evidence="5" id="KW-0375">Hydrogen ion transport</keyword>
<evidence type="ECO:0000256" key="2">
    <source>
        <dbReference type="ARBA" id="ARBA00006842"/>
    </source>
</evidence>
<dbReference type="Ensembl" id="ENSPNAT00000026366.2">
    <property type="protein sequence ID" value="ENSPNAP00000017529.1"/>
    <property type="gene ID" value="ENSPNAG00000023800.2"/>
</dbReference>
<evidence type="ECO:0000256" key="8">
    <source>
        <dbReference type="ARBA" id="ARBA00023128"/>
    </source>
</evidence>
<dbReference type="InterPro" id="IPR036228">
    <property type="entry name" value="ATP_synth_F0_dsu_sf_mt"/>
</dbReference>
<reference evidence="10" key="2">
    <citation type="submission" date="2025-08" db="UniProtKB">
        <authorList>
            <consortium name="Ensembl"/>
        </authorList>
    </citation>
    <scope>IDENTIFICATION</scope>
</reference>
<evidence type="ECO:0000256" key="3">
    <source>
        <dbReference type="ARBA" id="ARBA00022448"/>
    </source>
</evidence>
<comment type="subcellular location">
    <subcellularLocation>
        <location evidence="1">Mitochondrion inner membrane</location>
    </subcellularLocation>
</comment>
<dbReference type="GeneTree" id="ENSGT00390000003582"/>
<evidence type="ECO:0000256" key="1">
    <source>
        <dbReference type="ARBA" id="ARBA00004273"/>
    </source>
</evidence>
<reference evidence="10 11" key="1">
    <citation type="submission" date="2020-10" db="EMBL/GenBank/DDBJ databases">
        <title>Pygocentrus nattereri (red-bellied piranha) genome, fPygNat1, primary haplotype.</title>
        <authorList>
            <person name="Myers G."/>
            <person name="Meyer A."/>
            <person name="Karagic N."/>
            <person name="Pippel M."/>
            <person name="Winkler S."/>
            <person name="Tracey A."/>
            <person name="Wood J."/>
            <person name="Formenti G."/>
            <person name="Howe K."/>
            <person name="Fedrigo O."/>
            <person name="Jarvis E.D."/>
        </authorList>
    </citation>
    <scope>NUCLEOTIDE SEQUENCE [LARGE SCALE GENOMIC DNA]</scope>
</reference>
<dbReference type="GO" id="GO:0005743">
    <property type="term" value="C:mitochondrial inner membrane"/>
    <property type="evidence" value="ECO:0007669"/>
    <property type="project" value="UniProtKB-SubCell"/>
</dbReference>
<keyword evidence="6" id="KW-0999">Mitochondrion inner membrane</keyword>
<dbReference type="GO" id="GO:0015078">
    <property type="term" value="F:proton transmembrane transporter activity"/>
    <property type="evidence" value="ECO:0007669"/>
    <property type="project" value="InterPro"/>
</dbReference>